<protein>
    <submittedName>
        <fullName evidence="5">M42 glutamyl aminopeptidase</fullName>
    </submittedName>
</protein>
<comment type="cofactor">
    <cofactor evidence="1">
        <name>Zn(2+)</name>
        <dbReference type="ChEBI" id="CHEBI:29105"/>
    </cofactor>
</comment>
<dbReference type="GO" id="GO:0046872">
    <property type="term" value="F:metal ion binding"/>
    <property type="evidence" value="ECO:0007669"/>
    <property type="project" value="UniProtKB-KW"/>
</dbReference>
<evidence type="ECO:0000313" key="5">
    <source>
        <dbReference type="EMBL" id="TCL44900.1"/>
    </source>
</evidence>
<gene>
    <name evidence="5" type="ORF">EDD69_12212</name>
</gene>
<sequence length="237" mass="26227">MVHEKLASYVERITTDRYGNLLAQKKCKTGCGPTILLNAHLDTVEELEEGREIVKNGPIWSSSKGILGADDRAGVAVLLEVAKWLETSRFNGTIKFAFTVEEECGLVGARELEEYFLWDVDAAIVVDRRGTGDIVTSCGMIQPFCDIRYGQFFEKVANDAGLLGWKCTAGGSSDTRIWASRGIQSVNLSVGYQFEHTDDEILDTDACYNTAQFIKAVLNQSKELSRTLRSLRLTDAV</sequence>
<keyword evidence="5" id="KW-0645">Protease</keyword>
<comment type="caution">
    <text evidence="5">The sequence shown here is derived from an EMBL/GenBank/DDBJ whole genome shotgun (WGS) entry which is preliminary data.</text>
</comment>
<dbReference type="RefSeq" id="WP_243643131.1">
    <property type="nucleotide sequence ID" value="NZ_SLUL01000022.1"/>
</dbReference>
<dbReference type="AlphaFoldDB" id="A0A4R1QIX1"/>
<keyword evidence="3" id="KW-0378">Hydrolase</keyword>
<dbReference type="Pfam" id="PF04389">
    <property type="entry name" value="Peptidase_M28"/>
    <property type="match status" value="1"/>
</dbReference>
<keyword evidence="2" id="KW-0479">Metal-binding</keyword>
<organism evidence="5 6">
    <name type="scientific">Thermolongibacillus altinsuensis</name>
    <dbReference type="NCBI Taxonomy" id="575256"/>
    <lineage>
        <taxon>Bacteria</taxon>
        <taxon>Bacillati</taxon>
        <taxon>Bacillota</taxon>
        <taxon>Bacilli</taxon>
        <taxon>Bacillales</taxon>
        <taxon>Anoxybacillaceae</taxon>
        <taxon>Thermolongibacillus</taxon>
    </lineage>
</organism>
<evidence type="ECO:0000313" key="6">
    <source>
        <dbReference type="Proteomes" id="UP000295658"/>
    </source>
</evidence>
<accession>A0A4R1QIX1</accession>
<keyword evidence="6" id="KW-1185">Reference proteome</keyword>
<dbReference type="InterPro" id="IPR007484">
    <property type="entry name" value="Peptidase_M28"/>
</dbReference>
<dbReference type="EMBL" id="SLUL01000022">
    <property type="protein sequence ID" value="TCL44900.1"/>
    <property type="molecule type" value="Genomic_DNA"/>
</dbReference>
<dbReference type="Proteomes" id="UP000295658">
    <property type="component" value="Unassembled WGS sequence"/>
</dbReference>
<proteinExistence type="predicted"/>
<evidence type="ECO:0000256" key="1">
    <source>
        <dbReference type="ARBA" id="ARBA00001947"/>
    </source>
</evidence>
<dbReference type="InterPro" id="IPR001261">
    <property type="entry name" value="ArgE/DapE_CS"/>
</dbReference>
<dbReference type="PANTHER" id="PTHR42994:SF2">
    <property type="entry name" value="PEPTIDASE"/>
    <property type="match status" value="1"/>
</dbReference>
<evidence type="ECO:0000259" key="4">
    <source>
        <dbReference type="Pfam" id="PF04389"/>
    </source>
</evidence>
<name>A0A4R1QIX1_9BACL</name>
<dbReference type="Gene3D" id="3.40.630.10">
    <property type="entry name" value="Zn peptidases"/>
    <property type="match status" value="1"/>
</dbReference>
<dbReference type="PANTHER" id="PTHR42994">
    <property type="entry name" value="PEPTIDASE T"/>
    <property type="match status" value="1"/>
</dbReference>
<dbReference type="GO" id="GO:0004177">
    <property type="term" value="F:aminopeptidase activity"/>
    <property type="evidence" value="ECO:0007669"/>
    <property type="project" value="UniProtKB-KW"/>
</dbReference>
<dbReference type="SUPFAM" id="SSF53187">
    <property type="entry name" value="Zn-dependent exopeptidases"/>
    <property type="match status" value="1"/>
</dbReference>
<dbReference type="PROSITE" id="PS00758">
    <property type="entry name" value="ARGE_DAPE_CPG2_1"/>
    <property type="match status" value="1"/>
</dbReference>
<evidence type="ECO:0000256" key="2">
    <source>
        <dbReference type="ARBA" id="ARBA00022723"/>
    </source>
</evidence>
<keyword evidence="5" id="KW-0031">Aminopeptidase</keyword>
<reference evidence="5 6" key="1">
    <citation type="submission" date="2019-03" db="EMBL/GenBank/DDBJ databases">
        <title>Genomic Encyclopedia of Type Strains, Phase IV (KMG-IV): sequencing the most valuable type-strain genomes for metagenomic binning, comparative biology and taxonomic classification.</title>
        <authorList>
            <person name="Goeker M."/>
        </authorList>
    </citation>
    <scope>NUCLEOTIDE SEQUENCE [LARGE SCALE GENOMIC DNA]</scope>
    <source>
        <strain evidence="5 6">DSM 24979</strain>
    </source>
</reference>
<evidence type="ECO:0000256" key="3">
    <source>
        <dbReference type="ARBA" id="ARBA00022801"/>
    </source>
</evidence>
<feature type="domain" description="Peptidase M28" evidence="4">
    <location>
        <begin position="28"/>
        <end position="196"/>
    </location>
</feature>